<comment type="caution">
    <text evidence="6">The sequence shown here is derived from an EMBL/GenBank/DDBJ whole genome shotgun (WGS) entry which is preliminary data.</text>
</comment>
<dbReference type="GO" id="GO:0042802">
    <property type="term" value="F:identical protein binding"/>
    <property type="evidence" value="ECO:0007669"/>
    <property type="project" value="UniProtKB-ARBA"/>
</dbReference>
<evidence type="ECO:0000256" key="1">
    <source>
        <dbReference type="ARBA" id="ARBA00006576"/>
    </source>
</evidence>
<comment type="similarity">
    <text evidence="1">Belongs to the cytidine and deoxycytidylate deaminase family.</text>
</comment>
<dbReference type="GO" id="GO:0004126">
    <property type="term" value="F:cytidine deaminase activity"/>
    <property type="evidence" value="ECO:0007669"/>
    <property type="project" value="UniProtKB-EC"/>
</dbReference>
<dbReference type="GO" id="GO:0008270">
    <property type="term" value="F:zinc ion binding"/>
    <property type="evidence" value="ECO:0007669"/>
    <property type="project" value="InterPro"/>
</dbReference>
<dbReference type="InterPro" id="IPR016192">
    <property type="entry name" value="APOBEC/CMP_deaminase_Zn-bd"/>
</dbReference>
<dbReference type="InterPro" id="IPR050202">
    <property type="entry name" value="Cyt/Deoxycyt_deaminase"/>
</dbReference>
<sequence>MTRISDEEVKRLIAAATECREHAYAPYSRHTVGAAVLDGEGGIHAGCNIEFVTLQQTVHAERTAILKMVASGQRQLRAVAVVGPYSGIPCAECRQAIWEFACADPTVTVVSAPTDSEMELVELGEIYPRPYGPETKNIDPRDY</sequence>
<dbReference type="PANTHER" id="PTHR11644:SF2">
    <property type="entry name" value="CYTIDINE DEAMINASE"/>
    <property type="match status" value="1"/>
</dbReference>
<protein>
    <submittedName>
        <fullName evidence="6">Cytidine deaminase</fullName>
        <ecNumber evidence="6">3.5.4.5</ecNumber>
    </submittedName>
</protein>
<dbReference type="GO" id="GO:0072527">
    <property type="term" value="P:pyrimidine-containing compound metabolic process"/>
    <property type="evidence" value="ECO:0007669"/>
    <property type="project" value="UniProtKB-ARBA"/>
</dbReference>
<keyword evidence="7" id="KW-1185">Reference proteome</keyword>
<dbReference type="PANTHER" id="PTHR11644">
    <property type="entry name" value="CYTIDINE DEAMINASE"/>
    <property type="match status" value="1"/>
</dbReference>
<dbReference type="GO" id="GO:0055086">
    <property type="term" value="P:nucleobase-containing small molecule metabolic process"/>
    <property type="evidence" value="ECO:0007669"/>
    <property type="project" value="UniProtKB-ARBA"/>
</dbReference>
<accession>A0AAE2ZUM8</accession>
<dbReference type="AlphaFoldDB" id="A0AAE2ZUM8"/>
<evidence type="ECO:0000256" key="3">
    <source>
        <dbReference type="ARBA" id="ARBA00022801"/>
    </source>
</evidence>
<dbReference type="CDD" id="cd01283">
    <property type="entry name" value="cytidine_deaminase"/>
    <property type="match status" value="1"/>
</dbReference>
<dbReference type="EMBL" id="JAICBX010000008">
    <property type="protein sequence ID" value="MBW8640708.1"/>
    <property type="molecule type" value="Genomic_DNA"/>
</dbReference>
<dbReference type="SUPFAM" id="SSF53927">
    <property type="entry name" value="Cytidine deaminase-like"/>
    <property type="match status" value="1"/>
</dbReference>
<dbReference type="PROSITE" id="PS51747">
    <property type="entry name" value="CYT_DCMP_DEAMINASES_2"/>
    <property type="match status" value="1"/>
</dbReference>
<evidence type="ECO:0000256" key="4">
    <source>
        <dbReference type="ARBA" id="ARBA00022833"/>
    </source>
</evidence>
<keyword evidence="4" id="KW-0862">Zinc</keyword>
<keyword evidence="2" id="KW-0479">Metal-binding</keyword>
<keyword evidence="3 6" id="KW-0378">Hydrolase</keyword>
<dbReference type="InterPro" id="IPR016193">
    <property type="entry name" value="Cytidine_deaminase-like"/>
</dbReference>
<dbReference type="PROSITE" id="PS00903">
    <property type="entry name" value="CYT_DCMP_DEAMINASES_1"/>
    <property type="match status" value="1"/>
</dbReference>
<evidence type="ECO:0000259" key="5">
    <source>
        <dbReference type="PROSITE" id="PS51747"/>
    </source>
</evidence>
<dbReference type="Proteomes" id="UP001196509">
    <property type="component" value="Unassembled WGS sequence"/>
</dbReference>
<reference evidence="6" key="1">
    <citation type="submission" date="2021-08" db="EMBL/GenBank/DDBJ databases">
        <title>Hoeflea bacterium WL0058 sp. nov., isolated from the sediment.</title>
        <authorList>
            <person name="Wang L."/>
            <person name="Zhang D."/>
        </authorList>
    </citation>
    <scope>NUCLEOTIDE SEQUENCE</scope>
    <source>
        <strain evidence="6">WL0058</strain>
    </source>
</reference>
<dbReference type="Pfam" id="PF00383">
    <property type="entry name" value="dCMP_cyt_deam_1"/>
    <property type="match status" value="1"/>
</dbReference>
<name>A0AAE2ZUM8_9HYPH</name>
<dbReference type="RefSeq" id="WP_220231444.1">
    <property type="nucleotide sequence ID" value="NZ_JAICBX010000008.1"/>
</dbReference>
<evidence type="ECO:0000313" key="7">
    <source>
        <dbReference type="Proteomes" id="UP001196509"/>
    </source>
</evidence>
<gene>
    <name evidence="6" type="ORF">K1W69_26190</name>
</gene>
<dbReference type="Gene3D" id="3.40.140.10">
    <property type="entry name" value="Cytidine Deaminase, domain 2"/>
    <property type="match status" value="1"/>
</dbReference>
<evidence type="ECO:0000256" key="2">
    <source>
        <dbReference type="ARBA" id="ARBA00022723"/>
    </source>
</evidence>
<dbReference type="EC" id="3.5.4.5" evidence="6"/>
<feature type="domain" description="CMP/dCMP-type deaminase" evidence="5">
    <location>
        <begin position="7"/>
        <end position="134"/>
    </location>
</feature>
<evidence type="ECO:0000313" key="6">
    <source>
        <dbReference type="EMBL" id="MBW8640708.1"/>
    </source>
</evidence>
<dbReference type="NCBIfam" id="NF004064">
    <property type="entry name" value="PRK05578.1"/>
    <property type="match status" value="1"/>
</dbReference>
<dbReference type="GO" id="GO:0005829">
    <property type="term" value="C:cytosol"/>
    <property type="evidence" value="ECO:0007669"/>
    <property type="project" value="TreeGrafter"/>
</dbReference>
<organism evidence="6 7">
    <name type="scientific">Flavimaribacter sediminis</name>
    <dbReference type="NCBI Taxonomy" id="2865987"/>
    <lineage>
        <taxon>Bacteria</taxon>
        <taxon>Pseudomonadati</taxon>
        <taxon>Pseudomonadota</taxon>
        <taxon>Alphaproteobacteria</taxon>
        <taxon>Hyphomicrobiales</taxon>
        <taxon>Rhizobiaceae</taxon>
        <taxon>Flavimaribacter</taxon>
    </lineage>
</organism>
<proteinExistence type="inferred from homology"/>
<dbReference type="InterPro" id="IPR002125">
    <property type="entry name" value="CMP_dCMP_dom"/>
</dbReference>